<dbReference type="PANTHER" id="PTHR14003">
    <property type="entry name" value="TRANSCRIPTIONAL REPRESSOR PROTEIN YY"/>
    <property type="match status" value="1"/>
</dbReference>
<dbReference type="Proteomes" id="UP000728032">
    <property type="component" value="Unassembled WGS sequence"/>
</dbReference>
<feature type="domain" description="C2H2-type" evidence="9">
    <location>
        <begin position="353"/>
        <end position="382"/>
    </location>
</feature>
<dbReference type="SUPFAM" id="SSF57667">
    <property type="entry name" value="beta-beta-alpha zinc fingers"/>
    <property type="match status" value="3"/>
</dbReference>
<keyword evidence="5" id="KW-0862">Zinc</keyword>
<evidence type="ECO:0000256" key="5">
    <source>
        <dbReference type="ARBA" id="ARBA00022833"/>
    </source>
</evidence>
<evidence type="ECO:0000256" key="4">
    <source>
        <dbReference type="ARBA" id="ARBA00022771"/>
    </source>
</evidence>
<evidence type="ECO:0000256" key="7">
    <source>
        <dbReference type="PROSITE-ProRule" id="PRU00042"/>
    </source>
</evidence>
<dbReference type="InterPro" id="IPR036236">
    <property type="entry name" value="Znf_C2H2_sf"/>
</dbReference>
<proteinExistence type="inferred from homology"/>
<feature type="domain" description="C2H2-type" evidence="9">
    <location>
        <begin position="323"/>
        <end position="352"/>
    </location>
</feature>
<dbReference type="Gene3D" id="3.30.160.60">
    <property type="entry name" value="Classic Zinc Finger"/>
    <property type="match status" value="6"/>
</dbReference>
<dbReference type="PROSITE" id="PS50157">
    <property type="entry name" value="ZINC_FINGER_C2H2_2"/>
    <property type="match status" value="6"/>
</dbReference>
<feature type="domain" description="C2H2-type" evidence="9">
    <location>
        <begin position="383"/>
        <end position="412"/>
    </location>
</feature>
<evidence type="ECO:0000256" key="8">
    <source>
        <dbReference type="SAM" id="MobiDB-lite"/>
    </source>
</evidence>
<feature type="domain" description="C2H2-type" evidence="9">
    <location>
        <begin position="413"/>
        <end position="438"/>
    </location>
</feature>
<dbReference type="GO" id="GO:0031519">
    <property type="term" value="C:PcG protein complex"/>
    <property type="evidence" value="ECO:0007669"/>
    <property type="project" value="TreeGrafter"/>
</dbReference>
<dbReference type="GO" id="GO:0005667">
    <property type="term" value="C:transcription regulator complex"/>
    <property type="evidence" value="ECO:0007669"/>
    <property type="project" value="TreeGrafter"/>
</dbReference>
<dbReference type="Gene3D" id="3.90.1580.10">
    <property type="entry name" value="paralog of FGE (formylglycine-generating enzyme)"/>
    <property type="match status" value="1"/>
</dbReference>
<organism evidence="10">
    <name type="scientific">Oppiella nova</name>
    <dbReference type="NCBI Taxonomy" id="334625"/>
    <lineage>
        <taxon>Eukaryota</taxon>
        <taxon>Metazoa</taxon>
        <taxon>Ecdysozoa</taxon>
        <taxon>Arthropoda</taxon>
        <taxon>Chelicerata</taxon>
        <taxon>Arachnida</taxon>
        <taxon>Acari</taxon>
        <taxon>Acariformes</taxon>
        <taxon>Sarcoptiformes</taxon>
        <taxon>Oribatida</taxon>
        <taxon>Brachypylina</taxon>
        <taxon>Oppioidea</taxon>
        <taxon>Oppiidae</taxon>
        <taxon>Oppiella</taxon>
    </lineage>
</organism>
<dbReference type="InterPro" id="IPR005532">
    <property type="entry name" value="SUMF_dom"/>
</dbReference>
<dbReference type="PANTHER" id="PTHR14003:SF23">
    <property type="entry name" value="ZINC FINGER PROTEIN 143"/>
    <property type="match status" value="1"/>
</dbReference>
<dbReference type="InterPro" id="IPR013087">
    <property type="entry name" value="Znf_C2H2_type"/>
</dbReference>
<evidence type="ECO:0000313" key="10">
    <source>
        <dbReference type="EMBL" id="CAD7660237.1"/>
    </source>
</evidence>
<dbReference type="Pfam" id="PF03781">
    <property type="entry name" value="FGE-sulfatase"/>
    <property type="match status" value="1"/>
</dbReference>
<keyword evidence="11" id="KW-1185">Reference proteome</keyword>
<feature type="domain" description="C2H2-type" evidence="9">
    <location>
        <begin position="444"/>
        <end position="472"/>
    </location>
</feature>
<evidence type="ECO:0000256" key="1">
    <source>
        <dbReference type="ARBA" id="ARBA00005310"/>
    </source>
</evidence>
<reference evidence="10" key="1">
    <citation type="submission" date="2020-11" db="EMBL/GenBank/DDBJ databases">
        <authorList>
            <person name="Tran Van P."/>
        </authorList>
    </citation>
    <scope>NUCLEOTIDE SEQUENCE</scope>
</reference>
<comment type="similarity">
    <text evidence="1">Belongs to the sulfatase-modifying factor family.</text>
</comment>
<dbReference type="GO" id="GO:0008270">
    <property type="term" value="F:zinc ion binding"/>
    <property type="evidence" value="ECO:0007669"/>
    <property type="project" value="UniProtKB-KW"/>
</dbReference>
<dbReference type="GO" id="GO:0000785">
    <property type="term" value="C:chromatin"/>
    <property type="evidence" value="ECO:0007669"/>
    <property type="project" value="TreeGrafter"/>
</dbReference>
<dbReference type="SMART" id="SM00355">
    <property type="entry name" value="ZnF_C2H2"/>
    <property type="match status" value="6"/>
</dbReference>
<dbReference type="SUPFAM" id="SSF56436">
    <property type="entry name" value="C-type lectin-like"/>
    <property type="match status" value="1"/>
</dbReference>
<evidence type="ECO:0000256" key="6">
    <source>
        <dbReference type="ARBA" id="ARBA00023242"/>
    </source>
</evidence>
<evidence type="ECO:0000259" key="9">
    <source>
        <dbReference type="PROSITE" id="PS50157"/>
    </source>
</evidence>
<dbReference type="EMBL" id="CAJPVJ010019651">
    <property type="protein sequence ID" value="CAG2177375.1"/>
    <property type="molecule type" value="Genomic_DNA"/>
</dbReference>
<protein>
    <recommendedName>
        <fullName evidence="9">C2H2-type domain-containing protein</fullName>
    </recommendedName>
</protein>
<accession>A0A7R9MJH9</accession>
<dbReference type="GO" id="GO:0000978">
    <property type="term" value="F:RNA polymerase II cis-regulatory region sequence-specific DNA binding"/>
    <property type="evidence" value="ECO:0007669"/>
    <property type="project" value="TreeGrafter"/>
</dbReference>
<feature type="domain" description="C2H2-type" evidence="9">
    <location>
        <begin position="292"/>
        <end position="322"/>
    </location>
</feature>
<keyword evidence="4 7" id="KW-0863">Zinc-finger</keyword>
<evidence type="ECO:0000313" key="11">
    <source>
        <dbReference type="Proteomes" id="UP000728032"/>
    </source>
</evidence>
<keyword evidence="2" id="KW-0479">Metal-binding</keyword>
<dbReference type="GO" id="GO:0000981">
    <property type="term" value="F:DNA-binding transcription factor activity, RNA polymerase II-specific"/>
    <property type="evidence" value="ECO:0007669"/>
    <property type="project" value="TreeGrafter"/>
</dbReference>
<dbReference type="FunFam" id="3.30.160.60:FF:000100">
    <property type="entry name" value="Zinc finger 45-like"/>
    <property type="match status" value="1"/>
</dbReference>
<dbReference type="Pfam" id="PF00096">
    <property type="entry name" value="zf-C2H2"/>
    <property type="match status" value="3"/>
</dbReference>
<feature type="compositionally biased region" description="Basic and acidic residues" evidence="8">
    <location>
        <begin position="255"/>
        <end position="273"/>
    </location>
</feature>
<dbReference type="OrthoDB" id="427030at2759"/>
<sequence length="472" mass="54454">MSHTKYSPVDNHNFVRDWHQGHYPDGWAYKPVTWVSIDDARAYCRWAGKRLPHEWEWQYAAQGHDQRKYPWGDTFDASRVPPPVTGRDLTPPADVTLYTNGSSPFGVLHAVGSVWQWTDEYVDDHTRYAVLRGGSYYHAQGSRWYFPSNETRYTLDLHNKYLLMAPSLDRAATLGFRINGNNNPLNGEPEEHREIMGLDGAIDESCGEPEVHVVSEETQEVQTLDTEVDDRDRYERKGSEEMSEAEEGGESGVGDQHKDTSELTEGGDGREGSDNCEPNEGNGALNSGDQPFVCFWPKCGKRFTYKSHLNRHKSAVHLKLKRFMCDVDGCGQQFSEKFDLNEHKNIHSGRKPYKCNEMDCGKCFAQHSCLYHKILVHLKEKRFNCDYKGCDQRFAFKKDLIPHKRLHSGEKRFACDIMDCDKRFAQKSTLNRHKHSIHLKLTSFVCNDSNCNKPFTRQYDLDHHKRVHSRNT</sequence>
<evidence type="ECO:0000256" key="2">
    <source>
        <dbReference type="ARBA" id="ARBA00022723"/>
    </source>
</evidence>
<gene>
    <name evidence="10" type="ORF">ONB1V03_LOCUS16807</name>
</gene>
<evidence type="ECO:0000256" key="3">
    <source>
        <dbReference type="ARBA" id="ARBA00022737"/>
    </source>
</evidence>
<keyword evidence="3" id="KW-0677">Repeat</keyword>
<feature type="compositionally biased region" description="Basic and acidic residues" evidence="8">
    <location>
        <begin position="230"/>
        <end position="240"/>
    </location>
</feature>
<dbReference type="InterPro" id="IPR042095">
    <property type="entry name" value="SUMF_sf"/>
</dbReference>
<dbReference type="PROSITE" id="PS00028">
    <property type="entry name" value="ZINC_FINGER_C2H2_1"/>
    <property type="match status" value="5"/>
</dbReference>
<feature type="region of interest" description="Disordered" evidence="8">
    <location>
        <begin position="210"/>
        <end position="284"/>
    </location>
</feature>
<name>A0A7R9MJH9_9ACAR</name>
<dbReference type="AlphaFoldDB" id="A0A7R9MJH9"/>
<keyword evidence="6" id="KW-0539">Nucleus</keyword>
<dbReference type="InterPro" id="IPR016187">
    <property type="entry name" value="CTDL_fold"/>
</dbReference>
<dbReference type="EMBL" id="OC934476">
    <property type="protein sequence ID" value="CAD7660237.1"/>
    <property type="molecule type" value="Genomic_DNA"/>
</dbReference>